<keyword evidence="5" id="KW-1185">Reference proteome</keyword>
<gene>
    <name evidence="4" type="ORF">SAMN06265173_10988</name>
</gene>
<dbReference type="CDD" id="cd02440">
    <property type="entry name" value="AdoMet_MTases"/>
    <property type="match status" value="1"/>
</dbReference>
<organism evidence="4 5">
    <name type="scientific">Thalassovita litoralis</name>
    <dbReference type="NCBI Taxonomy" id="1010611"/>
    <lineage>
        <taxon>Bacteria</taxon>
        <taxon>Pseudomonadati</taxon>
        <taxon>Pseudomonadota</taxon>
        <taxon>Alphaproteobacteria</taxon>
        <taxon>Rhodobacterales</taxon>
        <taxon>Roseobacteraceae</taxon>
        <taxon>Thalassovita</taxon>
    </lineage>
</organism>
<protein>
    <submittedName>
        <fullName evidence="4">tRNA1(Val) A37 N6-methylase TrmN6</fullName>
    </submittedName>
</protein>
<dbReference type="GO" id="GO:0032259">
    <property type="term" value="P:methylation"/>
    <property type="evidence" value="ECO:0007669"/>
    <property type="project" value="UniProtKB-KW"/>
</dbReference>
<reference evidence="4 5" key="1">
    <citation type="submission" date="2017-05" db="EMBL/GenBank/DDBJ databases">
        <authorList>
            <person name="Varghese N."/>
            <person name="Submissions S."/>
        </authorList>
    </citation>
    <scope>NUCLEOTIDE SEQUENCE [LARGE SCALE GENOMIC DNA]</scope>
    <source>
        <strain evidence="4 5">DSM 29506</strain>
    </source>
</reference>
<dbReference type="SUPFAM" id="SSF53335">
    <property type="entry name" value="S-adenosyl-L-methionine-dependent methyltransferases"/>
    <property type="match status" value="1"/>
</dbReference>
<evidence type="ECO:0000259" key="3">
    <source>
        <dbReference type="Pfam" id="PF05175"/>
    </source>
</evidence>
<accession>A0A521D7T1</accession>
<dbReference type="RefSeq" id="WP_142493148.1">
    <property type="nucleotide sequence ID" value="NZ_FXTO01000009.1"/>
</dbReference>
<keyword evidence="1 4" id="KW-0489">Methyltransferase</keyword>
<dbReference type="Pfam" id="PF05175">
    <property type="entry name" value="MTS"/>
    <property type="match status" value="1"/>
</dbReference>
<evidence type="ECO:0000256" key="1">
    <source>
        <dbReference type="ARBA" id="ARBA00022603"/>
    </source>
</evidence>
<dbReference type="GO" id="GO:0008168">
    <property type="term" value="F:methyltransferase activity"/>
    <property type="evidence" value="ECO:0007669"/>
    <property type="project" value="UniProtKB-KW"/>
</dbReference>
<feature type="domain" description="Methyltransferase small" evidence="3">
    <location>
        <begin position="31"/>
        <end position="122"/>
    </location>
</feature>
<evidence type="ECO:0000313" key="4">
    <source>
        <dbReference type="EMBL" id="SMO67777.1"/>
    </source>
</evidence>
<dbReference type="PANTHER" id="PTHR47739:SF1">
    <property type="entry name" value="TRNA1(VAL) (ADENINE(37)-N6)-METHYLTRANSFERASE"/>
    <property type="match status" value="1"/>
</dbReference>
<dbReference type="PANTHER" id="PTHR47739">
    <property type="entry name" value="TRNA1(VAL) (ADENINE(37)-N6)-METHYLTRANSFERASE"/>
    <property type="match status" value="1"/>
</dbReference>
<name>A0A521D7T1_9RHOB</name>
<evidence type="ECO:0000313" key="5">
    <source>
        <dbReference type="Proteomes" id="UP000316030"/>
    </source>
</evidence>
<dbReference type="Gene3D" id="3.40.50.150">
    <property type="entry name" value="Vaccinia Virus protein VP39"/>
    <property type="match status" value="1"/>
</dbReference>
<dbReference type="Proteomes" id="UP000316030">
    <property type="component" value="Unassembled WGS sequence"/>
</dbReference>
<dbReference type="AlphaFoldDB" id="A0A521D7T1"/>
<evidence type="ECO:0000256" key="2">
    <source>
        <dbReference type="ARBA" id="ARBA00022691"/>
    </source>
</evidence>
<sequence length="252" mass="27382">MAELSCNAFLGGKVQIWQPVRGYRAGVDPVLLAATIPARAGQRVLELGCGVGVASLCLAARVPGVEVTGLEIQPEYADLARRNAVENAADFTVITGDLQQLPEALKQQQFDHVMANPPYFRREAGTGATDPGRDLALGGDTPLSLWVEVAAKRCAPRGYVTFIQRVERLPELMAAMHLHLGSLELLPLIPRPGRPPQLILIRGRRGGRADFKLHPGVLVHPGNAHQDGGEDYTPLMWDVQRYGAYLPFDNAE</sequence>
<keyword evidence="2" id="KW-0949">S-adenosyl-L-methionine</keyword>
<dbReference type="InterPro" id="IPR007848">
    <property type="entry name" value="Small_mtfrase_dom"/>
</dbReference>
<dbReference type="OrthoDB" id="5489421at2"/>
<dbReference type="EMBL" id="FXTO01000009">
    <property type="protein sequence ID" value="SMO67777.1"/>
    <property type="molecule type" value="Genomic_DNA"/>
</dbReference>
<dbReference type="InterPro" id="IPR029063">
    <property type="entry name" value="SAM-dependent_MTases_sf"/>
</dbReference>
<keyword evidence="1 4" id="KW-0808">Transferase</keyword>
<proteinExistence type="predicted"/>
<dbReference type="InterPro" id="IPR050210">
    <property type="entry name" value="tRNA_Adenine-N(6)_MTase"/>
</dbReference>